<dbReference type="SUPFAM" id="SSF47413">
    <property type="entry name" value="lambda repressor-like DNA-binding domains"/>
    <property type="match status" value="1"/>
</dbReference>
<dbReference type="RefSeq" id="WP_092014425.1">
    <property type="nucleotide sequence ID" value="NZ_LT629766.1"/>
</dbReference>
<keyword evidence="4" id="KW-1185">Reference proteome</keyword>
<evidence type="ECO:0000313" key="3">
    <source>
        <dbReference type="EMBL" id="SDS79782.1"/>
    </source>
</evidence>
<dbReference type="Pfam" id="PF01381">
    <property type="entry name" value="HTH_3"/>
    <property type="match status" value="1"/>
</dbReference>
<dbReference type="AlphaFoldDB" id="A0A1H1V4Z1"/>
<accession>A0A1H1V4Z1</accession>
<proteinExistence type="predicted"/>
<organism evidence="3 4">
    <name type="scientific">Brevibacterium siliguriense</name>
    <dbReference type="NCBI Taxonomy" id="1136497"/>
    <lineage>
        <taxon>Bacteria</taxon>
        <taxon>Bacillati</taxon>
        <taxon>Actinomycetota</taxon>
        <taxon>Actinomycetes</taxon>
        <taxon>Micrococcales</taxon>
        <taxon>Brevibacteriaceae</taxon>
        <taxon>Brevibacterium</taxon>
    </lineage>
</organism>
<protein>
    <submittedName>
        <fullName evidence="3">Cupin domain-containing protein</fullName>
    </submittedName>
</protein>
<dbReference type="SUPFAM" id="SSF51182">
    <property type="entry name" value="RmlC-like cupins"/>
    <property type="match status" value="1"/>
</dbReference>
<dbReference type="InterPro" id="IPR013096">
    <property type="entry name" value="Cupin_2"/>
</dbReference>
<reference evidence="4" key="1">
    <citation type="submission" date="2016-10" db="EMBL/GenBank/DDBJ databases">
        <authorList>
            <person name="Varghese N."/>
            <person name="Submissions S."/>
        </authorList>
    </citation>
    <scope>NUCLEOTIDE SEQUENCE [LARGE SCALE GENOMIC DNA]</scope>
    <source>
        <strain evidence="4">DSM 23676</strain>
    </source>
</reference>
<dbReference type="InterPro" id="IPR050807">
    <property type="entry name" value="TransReg_Diox_bact_type"/>
</dbReference>
<dbReference type="Gene3D" id="2.60.120.10">
    <property type="entry name" value="Jelly Rolls"/>
    <property type="match status" value="1"/>
</dbReference>
<gene>
    <name evidence="3" type="ORF">SAMN04489752_2542</name>
</gene>
<dbReference type="InterPro" id="IPR011051">
    <property type="entry name" value="RmlC_Cupin_sf"/>
</dbReference>
<evidence type="ECO:0000256" key="1">
    <source>
        <dbReference type="ARBA" id="ARBA00023125"/>
    </source>
</evidence>
<dbReference type="InterPro" id="IPR010982">
    <property type="entry name" value="Lambda_DNA-bd_dom_sf"/>
</dbReference>
<dbReference type="STRING" id="1136497.SAMN04489752_2542"/>
<dbReference type="SMART" id="SM00530">
    <property type="entry name" value="HTH_XRE"/>
    <property type="match status" value="1"/>
</dbReference>
<evidence type="ECO:0000313" key="4">
    <source>
        <dbReference type="Proteomes" id="UP000199597"/>
    </source>
</evidence>
<keyword evidence="1" id="KW-0238">DNA-binding</keyword>
<dbReference type="PANTHER" id="PTHR46797">
    <property type="entry name" value="HTH-TYPE TRANSCRIPTIONAL REGULATOR"/>
    <property type="match status" value="1"/>
</dbReference>
<sequence>MAAESKVTLEEHTQRVGTAIRRIRTARGLSLREAAAKTGLSSSFLSLVERGLNSPSLTTLFTLAEALEVTAGELIGETSTKPKPRFAVARSDRSDGLSVSLGDRTYRVLTGSLPGQSLEALRTTIHPTPHPSSPSSHNGEEFCYVLDGELTFHFTSASDAEASETVVVGTGDSIHFQSSSTHSIHNMTSQSVEALWIVDHPLMAPLGT</sequence>
<name>A0A1H1V4Z1_9MICO</name>
<feature type="domain" description="HTH cro/C1-type" evidence="2">
    <location>
        <begin position="20"/>
        <end position="74"/>
    </location>
</feature>
<evidence type="ECO:0000259" key="2">
    <source>
        <dbReference type="PROSITE" id="PS50943"/>
    </source>
</evidence>
<dbReference type="PANTHER" id="PTHR46797:SF1">
    <property type="entry name" value="METHYLPHOSPHONATE SYNTHASE"/>
    <property type="match status" value="1"/>
</dbReference>
<dbReference type="GO" id="GO:0003677">
    <property type="term" value="F:DNA binding"/>
    <property type="evidence" value="ECO:0007669"/>
    <property type="project" value="UniProtKB-KW"/>
</dbReference>
<dbReference type="Pfam" id="PF07883">
    <property type="entry name" value="Cupin_2"/>
    <property type="match status" value="1"/>
</dbReference>
<dbReference type="OrthoDB" id="5114244at2"/>
<dbReference type="CDD" id="cd00093">
    <property type="entry name" value="HTH_XRE"/>
    <property type="match status" value="1"/>
</dbReference>
<dbReference type="CDD" id="cd02209">
    <property type="entry name" value="cupin_XRE_C"/>
    <property type="match status" value="1"/>
</dbReference>
<dbReference type="GO" id="GO:0003700">
    <property type="term" value="F:DNA-binding transcription factor activity"/>
    <property type="evidence" value="ECO:0007669"/>
    <property type="project" value="TreeGrafter"/>
</dbReference>
<dbReference type="PROSITE" id="PS50943">
    <property type="entry name" value="HTH_CROC1"/>
    <property type="match status" value="1"/>
</dbReference>
<dbReference type="EMBL" id="LT629766">
    <property type="protein sequence ID" value="SDS79782.1"/>
    <property type="molecule type" value="Genomic_DNA"/>
</dbReference>
<dbReference type="GO" id="GO:0005829">
    <property type="term" value="C:cytosol"/>
    <property type="evidence" value="ECO:0007669"/>
    <property type="project" value="TreeGrafter"/>
</dbReference>
<dbReference type="InterPro" id="IPR001387">
    <property type="entry name" value="Cro/C1-type_HTH"/>
</dbReference>
<dbReference type="InterPro" id="IPR014710">
    <property type="entry name" value="RmlC-like_jellyroll"/>
</dbReference>
<dbReference type="Gene3D" id="1.10.260.40">
    <property type="entry name" value="lambda repressor-like DNA-binding domains"/>
    <property type="match status" value="1"/>
</dbReference>
<dbReference type="Proteomes" id="UP000199597">
    <property type="component" value="Chromosome I"/>
</dbReference>